<dbReference type="Proteomes" id="UP000192840">
    <property type="component" value="Unassembled WGS sequence"/>
</dbReference>
<name>A0A1W2FET9_9PSEU</name>
<keyword evidence="3" id="KW-1185">Reference proteome</keyword>
<dbReference type="EMBL" id="FWYC01000013">
    <property type="protein sequence ID" value="SMD20068.1"/>
    <property type="molecule type" value="Genomic_DNA"/>
</dbReference>
<proteinExistence type="predicted"/>
<dbReference type="AlphaFoldDB" id="A0A1W2FET9"/>
<sequence>MRLGALRGELWFAGGLAEEVMQHRRVTRRGKTVIAIAGVAAGVLALLGVIEYALSGNNSAAQPNVTATTTTSNGFETPDGALETTEPSAEVKVGTGSFKQQRGMLTVEVTRVEAANGRVKLFVTATNASRARMTLPVVGIAVVDDLNRTYAASSSKWDGLVTQGTTTSGTVVLDEKLGTGVNSLTLTFSSISGQFAPTGAAISIAGIPLPK</sequence>
<evidence type="ECO:0000313" key="2">
    <source>
        <dbReference type="EMBL" id="SMD20068.1"/>
    </source>
</evidence>
<keyword evidence="1" id="KW-1133">Transmembrane helix</keyword>
<dbReference type="STRING" id="40571.SAMN05660733_05810"/>
<accession>A0A1W2FET9</accession>
<evidence type="ECO:0000313" key="3">
    <source>
        <dbReference type="Proteomes" id="UP000192840"/>
    </source>
</evidence>
<keyword evidence="1" id="KW-0812">Transmembrane</keyword>
<organism evidence="2 3">
    <name type="scientific">Lentzea albidocapillata</name>
    <dbReference type="NCBI Taxonomy" id="40571"/>
    <lineage>
        <taxon>Bacteria</taxon>
        <taxon>Bacillati</taxon>
        <taxon>Actinomycetota</taxon>
        <taxon>Actinomycetes</taxon>
        <taxon>Pseudonocardiales</taxon>
        <taxon>Pseudonocardiaceae</taxon>
        <taxon>Lentzea</taxon>
    </lineage>
</organism>
<feature type="transmembrane region" description="Helical" evidence="1">
    <location>
        <begin position="33"/>
        <end position="54"/>
    </location>
</feature>
<reference evidence="3" key="1">
    <citation type="submission" date="2017-04" db="EMBL/GenBank/DDBJ databases">
        <authorList>
            <person name="Varghese N."/>
            <person name="Submissions S."/>
        </authorList>
    </citation>
    <scope>NUCLEOTIDE SEQUENCE [LARGE SCALE GENOMIC DNA]</scope>
    <source>
        <strain evidence="3">DSM 44073</strain>
    </source>
</reference>
<gene>
    <name evidence="2" type="ORF">SAMN05660733_05810</name>
</gene>
<evidence type="ECO:0000256" key="1">
    <source>
        <dbReference type="SAM" id="Phobius"/>
    </source>
</evidence>
<protein>
    <submittedName>
        <fullName evidence="2">Uncharacterized protein</fullName>
    </submittedName>
</protein>
<dbReference type="eggNOG" id="ENOG5032BS9">
    <property type="taxonomic scope" value="Bacteria"/>
</dbReference>
<keyword evidence="1" id="KW-0472">Membrane</keyword>